<dbReference type="AlphaFoldDB" id="A0A6N6VKP8"/>
<sequence>MTYQTALRLSYLAFAISIVSLVIVMTSFVLKFDIPSHIFRPLMGVSYLWPGAAFAIAWFKKKVEQGQG</sequence>
<protein>
    <submittedName>
        <fullName evidence="2">Uncharacterized protein</fullName>
    </submittedName>
</protein>
<reference evidence="2 3" key="1">
    <citation type="submission" date="2019-09" db="EMBL/GenBank/DDBJ databases">
        <title>Parvibaculum sedimenti sp. nov., isolated from sediment.</title>
        <authorList>
            <person name="Wang Y."/>
        </authorList>
    </citation>
    <scope>NUCLEOTIDE SEQUENCE [LARGE SCALE GENOMIC DNA]</scope>
    <source>
        <strain evidence="2 3">HXT-9</strain>
    </source>
</reference>
<dbReference type="RefSeq" id="WP_152217011.1">
    <property type="nucleotide sequence ID" value="NZ_JBAQYD010000387.1"/>
</dbReference>
<gene>
    <name evidence="2" type="ORF">F2P47_14055</name>
</gene>
<accession>A0A6N6VKP8</accession>
<keyword evidence="1" id="KW-0472">Membrane</keyword>
<keyword evidence="1" id="KW-0812">Transmembrane</keyword>
<evidence type="ECO:0000256" key="1">
    <source>
        <dbReference type="SAM" id="Phobius"/>
    </source>
</evidence>
<dbReference type="Proteomes" id="UP000468901">
    <property type="component" value="Unassembled WGS sequence"/>
</dbReference>
<feature type="transmembrane region" description="Helical" evidence="1">
    <location>
        <begin position="38"/>
        <end position="59"/>
    </location>
</feature>
<dbReference type="EMBL" id="WESC01000013">
    <property type="protein sequence ID" value="KAB7739128.1"/>
    <property type="molecule type" value="Genomic_DNA"/>
</dbReference>
<evidence type="ECO:0000313" key="2">
    <source>
        <dbReference type="EMBL" id="KAB7739128.1"/>
    </source>
</evidence>
<keyword evidence="1" id="KW-1133">Transmembrane helix</keyword>
<name>A0A6N6VKP8_9HYPH</name>
<keyword evidence="3" id="KW-1185">Reference proteome</keyword>
<organism evidence="2 3">
    <name type="scientific">Parvibaculum sedimenti</name>
    <dbReference type="NCBI Taxonomy" id="2608632"/>
    <lineage>
        <taxon>Bacteria</taxon>
        <taxon>Pseudomonadati</taxon>
        <taxon>Pseudomonadota</taxon>
        <taxon>Alphaproteobacteria</taxon>
        <taxon>Hyphomicrobiales</taxon>
        <taxon>Parvibaculaceae</taxon>
        <taxon>Parvibaculum</taxon>
    </lineage>
</organism>
<proteinExistence type="predicted"/>
<evidence type="ECO:0000313" key="3">
    <source>
        <dbReference type="Proteomes" id="UP000468901"/>
    </source>
</evidence>
<feature type="transmembrane region" description="Helical" evidence="1">
    <location>
        <begin position="12"/>
        <end position="32"/>
    </location>
</feature>
<comment type="caution">
    <text evidence="2">The sequence shown here is derived from an EMBL/GenBank/DDBJ whole genome shotgun (WGS) entry which is preliminary data.</text>
</comment>